<proteinExistence type="predicted"/>
<keyword evidence="5 8" id="KW-1133">Transmembrane helix</keyword>
<evidence type="ECO:0000313" key="10">
    <source>
        <dbReference type="Proteomes" id="UP000003571"/>
    </source>
</evidence>
<dbReference type="GO" id="GO:0046872">
    <property type="term" value="F:metal ion binding"/>
    <property type="evidence" value="ECO:0007669"/>
    <property type="project" value="UniProtKB-KW"/>
</dbReference>
<evidence type="ECO:0000256" key="6">
    <source>
        <dbReference type="ARBA" id="ARBA00023136"/>
    </source>
</evidence>
<dbReference type="GO" id="GO:0044038">
    <property type="term" value="P:cell wall macromolecule biosynthetic process"/>
    <property type="evidence" value="ECO:0007669"/>
    <property type="project" value="TreeGrafter"/>
</dbReference>
<dbReference type="OrthoDB" id="9805475at2"/>
<keyword evidence="7" id="KW-0479">Metal-binding</keyword>
<comment type="subcellular location">
    <subcellularLocation>
        <location evidence="1">Cell membrane</location>
        <topology evidence="1">Multi-pass membrane protein</topology>
    </subcellularLocation>
</comment>
<keyword evidence="6 8" id="KW-0472">Membrane</keyword>
<accession>H7EN70</accession>
<keyword evidence="3 9" id="KW-0808">Transferase</keyword>
<evidence type="ECO:0000256" key="8">
    <source>
        <dbReference type="SAM" id="Phobius"/>
    </source>
</evidence>
<dbReference type="PROSITE" id="PS01348">
    <property type="entry name" value="MRAY_2"/>
    <property type="match status" value="1"/>
</dbReference>
<name>H7EN70_9SPIR</name>
<dbReference type="Proteomes" id="UP000003571">
    <property type="component" value="Unassembled WGS sequence"/>
</dbReference>
<dbReference type="eggNOG" id="COG0472">
    <property type="taxonomic scope" value="Bacteria"/>
</dbReference>
<feature type="transmembrane region" description="Helical" evidence="8">
    <location>
        <begin position="122"/>
        <end position="140"/>
    </location>
</feature>
<keyword evidence="2" id="KW-1003">Cell membrane</keyword>
<evidence type="ECO:0000256" key="4">
    <source>
        <dbReference type="ARBA" id="ARBA00022692"/>
    </source>
</evidence>
<gene>
    <name evidence="9" type="ORF">TresaDRAFT_0623</name>
</gene>
<dbReference type="GO" id="GO:0016780">
    <property type="term" value="F:phosphotransferase activity, for other substituted phosphate groups"/>
    <property type="evidence" value="ECO:0007669"/>
    <property type="project" value="InterPro"/>
</dbReference>
<dbReference type="RefSeq" id="WP_002705897.1">
    <property type="nucleotide sequence ID" value="NZ_AGRW01000053.1"/>
</dbReference>
<feature type="transmembrane region" description="Helical" evidence="8">
    <location>
        <begin position="267"/>
        <end position="291"/>
    </location>
</feature>
<feature type="transmembrane region" description="Helical" evidence="8">
    <location>
        <begin position="333"/>
        <end position="353"/>
    </location>
</feature>
<evidence type="ECO:0000256" key="7">
    <source>
        <dbReference type="PIRSR" id="PIRSR600715-1"/>
    </source>
</evidence>
<keyword evidence="7" id="KW-0460">Magnesium</keyword>
<dbReference type="Pfam" id="PF00953">
    <property type="entry name" value="Glycos_transf_4"/>
    <property type="match status" value="1"/>
</dbReference>
<feature type="transmembrane region" description="Helical" evidence="8">
    <location>
        <begin position="71"/>
        <end position="88"/>
    </location>
</feature>
<dbReference type="EC" id="2.7.8.13" evidence="9"/>
<dbReference type="STRING" id="907348.TresaDRAFT_0623"/>
<dbReference type="EMBL" id="AGRW01000053">
    <property type="protein sequence ID" value="EIC00798.1"/>
    <property type="molecule type" value="Genomic_DNA"/>
</dbReference>
<dbReference type="InterPro" id="IPR018480">
    <property type="entry name" value="PNAcMuramoyl-5peptid_Trfase_CS"/>
</dbReference>
<evidence type="ECO:0000256" key="1">
    <source>
        <dbReference type="ARBA" id="ARBA00004651"/>
    </source>
</evidence>
<organism evidence="9 10">
    <name type="scientific">Treponema saccharophilum DSM 2985</name>
    <dbReference type="NCBI Taxonomy" id="907348"/>
    <lineage>
        <taxon>Bacteria</taxon>
        <taxon>Pseudomonadati</taxon>
        <taxon>Spirochaetota</taxon>
        <taxon>Spirochaetia</taxon>
        <taxon>Spirochaetales</taxon>
        <taxon>Treponemataceae</taxon>
        <taxon>Treponema</taxon>
    </lineage>
</organism>
<evidence type="ECO:0000256" key="5">
    <source>
        <dbReference type="ARBA" id="ARBA00022989"/>
    </source>
</evidence>
<dbReference type="GO" id="GO:0005886">
    <property type="term" value="C:plasma membrane"/>
    <property type="evidence" value="ECO:0007669"/>
    <property type="project" value="UniProtKB-SubCell"/>
</dbReference>
<dbReference type="InterPro" id="IPR000715">
    <property type="entry name" value="Glycosyl_transferase_4"/>
</dbReference>
<feature type="transmembrane region" description="Helical" evidence="8">
    <location>
        <begin position="94"/>
        <end position="110"/>
    </location>
</feature>
<evidence type="ECO:0000256" key="2">
    <source>
        <dbReference type="ARBA" id="ARBA00022475"/>
    </source>
</evidence>
<protein>
    <submittedName>
        <fullName evidence="9">Phospho-N-acetylmuramoyl-pentapeptide-transferase</fullName>
        <ecNumber evidence="9">2.7.8.13</ecNumber>
    </submittedName>
</protein>
<keyword evidence="10" id="KW-1185">Reference proteome</keyword>
<feature type="transmembrane region" description="Helical" evidence="8">
    <location>
        <begin position="20"/>
        <end position="41"/>
    </location>
</feature>
<evidence type="ECO:0000256" key="3">
    <source>
        <dbReference type="ARBA" id="ARBA00022679"/>
    </source>
</evidence>
<dbReference type="PANTHER" id="PTHR22926">
    <property type="entry name" value="PHOSPHO-N-ACETYLMURAMOYL-PENTAPEPTIDE-TRANSFERASE"/>
    <property type="match status" value="1"/>
</dbReference>
<dbReference type="PANTHER" id="PTHR22926:SF3">
    <property type="entry name" value="UNDECAPRENYL-PHOSPHATE ALPHA-N-ACETYLGLUCOSAMINYL 1-PHOSPHATE TRANSFERASE"/>
    <property type="match status" value="1"/>
</dbReference>
<dbReference type="AlphaFoldDB" id="H7EN70"/>
<feature type="transmembrane region" description="Helical" evidence="8">
    <location>
        <begin position="152"/>
        <end position="179"/>
    </location>
</feature>
<reference evidence="9 10" key="1">
    <citation type="submission" date="2011-09" db="EMBL/GenBank/DDBJ databases">
        <title>The draft genome of Treponema saccharophilum DSM 2985.</title>
        <authorList>
            <consortium name="US DOE Joint Genome Institute (JGI-PGF)"/>
            <person name="Lucas S."/>
            <person name="Copeland A."/>
            <person name="Lapidus A."/>
            <person name="Glavina del Rio T."/>
            <person name="Dalin E."/>
            <person name="Tice H."/>
            <person name="Bruce D."/>
            <person name="Goodwin L."/>
            <person name="Pitluck S."/>
            <person name="Peters L."/>
            <person name="Kyrpides N."/>
            <person name="Mavromatis K."/>
            <person name="Ivanova N."/>
            <person name="Markowitz V."/>
            <person name="Cheng J.-F."/>
            <person name="Hugenholtz P."/>
            <person name="Woyke T."/>
            <person name="Wu D."/>
            <person name="Gronow S."/>
            <person name="Wellnitz S."/>
            <person name="Brambilla E."/>
            <person name="Klenk H.-P."/>
            <person name="Eisen J.A."/>
        </authorList>
    </citation>
    <scope>NUCLEOTIDE SEQUENCE [LARGE SCALE GENOMIC DNA]</scope>
    <source>
        <strain evidence="9 10">DSM 2985</strain>
    </source>
</reference>
<dbReference type="GO" id="GO:0071555">
    <property type="term" value="P:cell wall organization"/>
    <property type="evidence" value="ECO:0007669"/>
    <property type="project" value="TreeGrafter"/>
</dbReference>
<feature type="binding site" evidence="7">
    <location>
        <position position="183"/>
    </location>
    <ligand>
        <name>Mg(2+)</name>
        <dbReference type="ChEBI" id="CHEBI:18420"/>
    </ligand>
</feature>
<evidence type="ECO:0000313" key="9">
    <source>
        <dbReference type="EMBL" id="EIC00798.1"/>
    </source>
</evidence>
<comment type="caution">
    <text evidence="9">The sequence shown here is derived from an EMBL/GenBank/DDBJ whole genome shotgun (WGS) entry which is preliminary data.</text>
</comment>
<comment type="cofactor">
    <cofactor evidence="7">
        <name>Mg(2+)</name>
        <dbReference type="ChEBI" id="CHEBI:18420"/>
    </cofactor>
</comment>
<keyword evidence="4 8" id="KW-0812">Transmembrane</keyword>
<feature type="transmembrane region" description="Helical" evidence="8">
    <location>
        <begin position="229"/>
        <end position="247"/>
    </location>
</feature>
<feature type="transmembrane region" description="Helical" evidence="8">
    <location>
        <begin position="191"/>
        <end position="209"/>
    </location>
</feature>
<dbReference type="PATRIC" id="fig|907348.3.peg.2387"/>
<feature type="binding site" evidence="7">
    <location>
        <position position="259"/>
    </location>
    <ligand>
        <name>Mg(2+)</name>
        <dbReference type="ChEBI" id="CHEBI:18420"/>
    </ligand>
</feature>
<sequence length="356" mass="39300">MLYNFGGFLTQFFGPARLLQSYTVLIVLALYAGFIIVRYGLPSFYDRLPHDRGREFTVSAEAAKGKPTGSGVVWVSVFALLSVIFVPFDWEKTALIALIWLMMLTGYLDDASKASWGEYRKAILDLVLSVAASVVIALYMKNTSDDGTIKFWFPFFAHSVPVAPWLFVAISTVILWVSVNTTNCTDGVDGLSSTLVLVALITLGSLFYFVLGHKDIAAYLLVPHIKDGASWAVMTFCLAGVLMGYLWHNAYPSHVLMGDAGSRALGFFIGIGVMVTGNPFIILATSSVIFINGGLGLVKVALKRFLHISIFTTVRFPLHDHMRKNHDWSPTQVLIKFLMIQILVTLAIVGIIFKIR</sequence>